<keyword evidence="5 11" id="KW-1133">Transmembrane helix</keyword>
<organism evidence="13 14">
    <name type="scientific">Alistipes communis</name>
    <dbReference type="NCBI Taxonomy" id="2585118"/>
    <lineage>
        <taxon>Bacteria</taxon>
        <taxon>Pseudomonadati</taxon>
        <taxon>Bacteroidota</taxon>
        <taxon>Bacteroidia</taxon>
        <taxon>Bacteroidales</taxon>
        <taxon>Rikenellaceae</taxon>
        <taxon>Alistipes</taxon>
    </lineage>
</organism>
<dbReference type="STRING" id="1118061.GCA_000311925_02362"/>
<evidence type="ECO:0000256" key="10">
    <source>
        <dbReference type="ARBA" id="ARBA00025753"/>
    </source>
</evidence>
<evidence type="ECO:0000313" key="14">
    <source>
        <dbReference type="Proteomes" id="UP000318946"/>
    </source>
</evidence>
<evidence type="ECO:0000256" key="9">
    <source>
        <dbReference type="ARBA" id="ARBA00023201"/>
    </source>
</evidence>
<evidence type="ECO:0000256" key="3">
    <source>
        <dbReference type="ARBA" id="ARBA00022449"/>
    </source>
</evidence>
<keyword evidence="4 11" id="KW-0812">Transmembrane</keyword>
<dbReference type="AlphaFoldDB" id="A0A3D3YKN4"/>
<keyword evidence="14" id="KW-1185">Reference proteome</keyword>
<dbReference type="Pfam" id="PF03600">
    <property type="entry name" value="CitMHS"/>
    <property type="match status" value="1"/>
</dbReference>
<reference evidence="14" key="1">
    <citation type="submission" date="2019-06" db="EMBL/GenBank/DDBJ databases">
        <title>Alistipes onderdonkii subsp. vulgaris subsp. nov., Alistipes dispar sp. nov. and Alistipes communis sp. nov., isolated from human faeces, and creation of Alistipes onderdonkii subsp. onderdonkii subsp. nov.</title>
        <authorList>
            <person name="Sakamoto M."/>
            <person name="Ikeyama N."/>
            <person name="Ogata Y."/>
            <person name="Suda W."/>
            <person name="Iino T."/>
            <person name="Hattori M."/>
            <person name="Ohkuma M."/>
        </authorList>
    </citation>
    <scope>NUCLEOTIDE SEQUENCE [LARGE SCALE GENOMIC DNA]</scope>
    <source>
        <strain evidence="14">5CBH24</strain>
    </source>
</reference>
<feature type="transmembrane region" description="Helical" evidence="11">
    <location>
        <begin position="423"/>
        <end position="445"/>
    </location>
</feature>
<dbReference type="EMBL" id="AP019735">
    <property type="protein sequence ID" value="BBL03290.1"/>
    <property type="molecule type" value="Genomic_DNA"/>
</dbReference>
<keyword evidence="8 11" id="KW-0472">Membrane</keyword>
<dbReference type="OrthoDB" id="9772058at2"/>
<accession>A0A4Y1WQB5</accession>
<keyword evidence="6" id="KW-0915">Sodium</keyword>
<comment type="similarity">
    <text evidence="10">Belongs to the NhaD Na(+)/H(+) (TC 2.A.62) antiporter family.</text>
</comment>
<name>A0A3D3YKN4_9BACT</name>
<dbReference type="PANTHER" id="PTHR43269:SF2">
    <property type="entry name" value="SODIUM_PROTON ANTIPORTER 1-RELATED"/>
    <property type="match status" value="1"/>
</dbReference>
<proteinExistence type="inferred from homology"/>
<feature type="transmembrane region" description="Helical" evidence="11">
    <location>
        <begin position="253"/>
        <end position="271"/>
    </location>
</feature>
<feature type="transmembrane region" description="Helical" evidence="11">
    <location>
        <begin position="102"/>
        <end position="130"/>
    </location>
</feature>
<gene>
    <name evidence="13" type="ORF">A5CBH24_06030</name>
</gene>
<feature type="transmembrane region" description="Helical" evidence="11">
    <location>
        <begin position="57"/>
        <end position="81"/>
    </location>
</feature>
<keyword evidence="9" id="KW-0739">Sodium transport</keyword>
<keyword evidence="2" id="KW-0813">Transport</keyword>
<protein>
    <submittedName>
        <fullName evidence="13">Sodium:proton antiporter</fullName>
    </submittedName>
</protein>
<evidence type="ECO:0000256" key="1">
    <source>
        <dbReference type="ARBA" id="ARBA00004141"/>
    </source>
</evidence>
<evidence type="ECO:0000256" key="5">
    <source>
        <dbReference type="ARBA" id="ARBA00022989"/>
    </source>
</evidence>
<feature type="transmembrane region" description="Helical" evidence="11">
    <location>
        <begin position="292"/>
        <end position="310"/>
    </location>
</feature>
<evidence type="ECO:0000259" key="12">
    <source>
        <dbReference type="Pfam" id="PF03600"/>
    </source>
</evidence>
<feature type="transmembrane region" description="Helical" evidence="11">
    <location>
        <begin position="386"/>
        <end position="411"/>
    </location>
</feature>
<dbReference type="GO" id="GO:0006814">
    <property type="term" value="P:sodium ion transport"/>
    <property type="evidence" value="ECO:0007669"/>
    <property type="project" value="UniProtKB-KW"/>
</dbReference>
<feature type="transmembrane region" description="Helical" evidence="11">
    <location>
        <begin position="142"/>
        <end position="170"/>
    </location>
</feature>
<feature type="transmembrane region" description="Helical" evidence="11">
    <location>
        <begin position="20"/>
        <end position="37"/>
    </location>
</feature>
<keyword evidence="7" id="KW-0406">Ion transport</keyword>
<evidence type="ECO:0000256" key="7">
    <source>
        <dbReference type="ARBA" id="ARBA00023065"/>
    </source>
</evidence>
<evidence type="ECO:0000256" key="4">
    <source>
        <dbReference type="ARBA" id="ARBA00022692"/>
    </source>
</evidence>
<evidence type="ECO:0000313" key="13">
    <source>
        <dbReference type="EMBL" id="BBL03290.1"/>
    </source>
</evidence>
<evidence type="ECO:0000256" key="2">
    <source>
        <dbReference type="ARBA" id="ARBA00022448"/>
    </source>
</evidence>
<dbReference type="InterPro" id="IPR045016">
    <property type="entry name" value="NhaD-like"/>
</dbReference>
<dbReference type="Proteomes" id="UP000318946">
    <property type="component" value="Chromosome"/>
</dbReference>
<dbReference type="KEGG" id="acou:A5CBH24_06030"/>
<accession>A0A3D3YKN4</accession>
<sequence>MLILFVVGYAFIAFEHKTGINKSAIALLMCGILWSIFSLEYPSALPGLTQTTVSDEILRHLGSTCEILVFLIGAMTIVDLIDFHGGFEFITRRITTRRKVRLLWLVALLTFFMSALLDNMTTTIIMVMLLRKIVPTTKERMLFASVIVIAANSGGACSPIGDVTTIMLWMKGNVSSAKLIESLLLPCLVSLVIPLVIASRWLKGSLPETDPADAGSSQPDYISDGESRAILFLGCALLVAVPVFKSVTHLPPYMGMVTALGIMWVFTELMYRRKRNIEESIKCRVAKVLKHIDMSTILFFLGILMAVAALESAGILSGFATGLNEHLHNVYAINTLIGILSSVVDNVPLVAASMGMYPIPDAAAVAASADPTYAAMFVQDGVFWHLLAYCAGVGGSLLIIGSAAGVVAMGLENINFVWYFKKISLMAFVGYLAGIGVYMLEVFLFGI</sequence>
<evidence type="ECO:0000256" key="11">
    <source>
        <dbReference type="SAM" id="Phobius"/>
    </source>
</evidence>
<dbReference type="PANTHER" id="PTHR43269">
    <property type="entry name" value="SODIUM/PROTON ANTIPORTER 1-RELATED"/>
    <property type="match status" value="1"/>
</dbReference>
<keyword evidence="3" id="KW-0050">Antiport</keyword>
<dbReference type="NCBIfam" id="NF038006">
    <property type="entry name" value="NhaD_1"/>
    <property type="match status" value="1"/>
</dbReference>
<evidence type="ECO:0000256" key="6">
    <source>
        <dbReference type="ARBA" id="ARBA00023053"/>
    </source>
</evidence>
<dbReference type="GO" id="GO:0015297">
    <property type="term" value="F:antiporter activity"/>
    <property type="evidence" value="ECO:0007669"/>
    <property type="project" value="UniProtKB-KW"/>
</dbReference>
<comment type="subcellular location">
    <subcellularLocation>
        <location evidence="1">Membrane</location>
        <topology evidence="1">Multi-pass membrane protein</topology>
    </subcellularLocation>
</comment>
<feature type="transmembrane region" description="Helical" evidence="11">
    <location>
        <begin position="182"/>
        <end position="202"/>
    </location>
</feature>
<evidence type="ECO:0000256" key="8">
    <source>
        <dbReference type="ARBA" id="ARBA00023136"/>
    </source>
</evidence>
<dbReference type="GO" id="GO:0016020">
    <property type="term" value="C:membrane"/>
    <property type="evidence" value="ECO:0007669"/>
    <property type="project" value="UniProtKB-SubCell"/>
</dbReference>
<dbReference type="InterPro" id="IPR004680">
    <property type="entry name" value="Cit_transptr-like_dom"/>
</dbReference>
<feature type="domain" description="Citrate transporter-like" evidence="12">
    <location>
        <begin position="9"/>
        <end position="376"/>
    </location>
</feature>